<dbReference type="SMART" id="SM01294">
    <property type="entry name" value="PKS_PP_betabranch"/>
    <property type="match status" value="1"/>
</dbReference>
<dbReference type="SMART" id="SM00822">
    <property type="entry name" value="PKS_KR"/>
    <property type="match status" value="2"/>
</dbReference>
<dbReference type="InterPro" id="IPR014043">
    <property type="entry name" value="Acyl_transferase_dom"/>
</dbReference>
<dbReference type="Gene3D" id="3.40.47.10">
    <property type="match status" value="3"/>
</dbReference>
<dbReference type="SUPFAM" id="SSF55048">
    <property type="entry name" value="Probable ACP-binding domain of malonyl-CoA ACP transacylase"/>
    <property type="match status" value="3"/>
</dbReference>
<gene>
    <name evidence="13" type="ORF">HUT09_22175</name>
</gene>
<dbReference type="PANTHER" id="PTHR43775:SF51">
    <property type="entry name" value="INACTIVE PHENOLPHTHIOCEROL SYNTHESIS POLYKETIDE SYNTHASE TYPE I PKS1-RELATED"/>
    <property type="match status" value="1"/>
</dbReference>
<comment type="pathway">
    <text evidence="1">Antibiotic biosynthesis.</text>
</comment>
<dbReference type="GO" id="GO:0004315">
    <property type="term" value="F:3-oxoacyl-[acyl-carrier-protein] synthase activity"/>
    <property type="evidence" value="ECO:0007669"/>
    <property type="project" value="InterPro"/>
</dbReference>
<dbReference type="InterPro" id="IPR001227">
    <property type="entry name" value="Ac_transferase_dom_sf"/>
</dbReference>
<feature type="active site" description="Proton donor; for dehydratase activity" evidence="8">
    <location>
        <position position="3893"/>
    </location>
</feature>
<dbReference type="Pfam" id="PF22953">
    <property type="entry name" value="SpnB_Rossmann"/>
    <property type="match status" value="2"/>
</dbReference>
<keyword evidence="4" id="KW-0808">Transferase</keyword>
<dbReference type="Pfam" id="PF00109">
    <property type="entry name" value="ketoacyl-synt"/>
    <property type="match status" value="3"/>
</dbReference>
<dbReference type="Pfam" id="PF02801">
    <property type="entry name" value="Ketoacyl-synt_C"/>
    <property type="match status" value="3"/>
</dbReference>
<dbReference type="CDD" id="cd08956">
    <property type="entry name" value="KR_3_FAS_SDR_x"/>
    <property type="match status" value="2"/>
</dbReference>
<dbReference type="PANTHER" id="PTHR43775">
    <property type="entry name" value="FATTY ACID SYNTHASE"/>
    <property type="match status" value="1"/>
</dbReference>
<accession>A0A7H8MSA5</accession>
<dbReference type="FunFam" id="3.40.50.720:FF:000381">
    <property type="entry name" value="Probable polyketide synthase pks17"/>
    <property type="match status" value="1"/>
</dbReference>
<feature type="region of interest" description="N-terminal hotdog fold" evidence="8">
    <location>
        <begin position="1941"/>
        <end position="2067"/>
    </location>
</feature>
<evidence type="ECO:0000256" key="9">
    <source>
        <dbReference type="SAM" id="MobiDB-lite"/>
    </source>
</evidence>
<dbReference type="RefSeq" id="WP_176144430.1">
    <property type="nucleotide sequence ID" value="NZ_CP054926.1"/>
</dbReference>
<feature type="domain" description="Carrier" evidence="10">
    <location>
        <begin position="2694"/>
        <end position="2769"/>
    </location>
</feature>
<keyword evidence="5" id="KW-0045">Antibiotic biosynthesis</keyword>
<dbReference type="Pfam" id="PF08659">
    <property type="entry name" value="KR"/>
    <property type="match status" value="2"/>
</dbReference>
<evidence type="ECO:0000256" key="7">
    <source>
        <dbReference type="ARBA" id="ARBA00023315"/>
    </source>
</evidence>
<evidence type="ECO:0000313" key="14">
    <source>
        <dbReference type="Proteomes" id="UP000509345"/>
    </source>
</evidence>
<dbReference type="InterPro" id="IPR013968">
    <property type="entry name" value="PKS_KR"/>
</dbReference>
<keyword evidence="3" id="KW-0597">Phosphoprotein</keyword>
<dbReference type="SUPFAM" id="SSF47336">
    <property type="entry name" value="ACP-like"/>
    <property type="match status" value="3"/>
</dbReference>
<dbReference type="Gene3D" id="3.10.129.110">
    <property type="entry name" value="Polyketide synthase dehydratase"/>
    <property type="match status" value="2"/>
</dbReference>
<evidence type="ECO:0000259" key="12">
    <source>
        <dbReference type="PROSITE" id="PS52019"/>
    </source>
</evidence>
<dbReference type="SUPFAM" id="SSF53901">
    <property type="entry name" value="Thiolase-like"/>
    <property type="match status" value="3"/>
</dbReference>
<dbReference type="GO" id="GO:0004312">
    <property type="term" value="F:fatty acid synthase activity"/>
    <property type="evidence" value="ECO:0007669"/>
    <property type="project" value="TreeGrafter"/>
</dbReference>
<feature type="domain" description="Carrier" evidence="10">
    <location>
        <begin position="4475"/>
        <end position="4550"/>
    </location>
</feature>
<feature type="domain" description="Carrier" evidence="10">
    <location>
        <begin position="945"/>
        <end position="1020"/>
    </location>
</feature>
<dbReference type="Gene3D" id="3.30.70.3290">
    <property type="match status" value="3"/>
</dbReference>
<feature type="region of interest" description="Disordered" evidence="9">
    <location>
        <begin position="3778"/>
        <end position="3830"/>
    </location>
</feature>
<feature type="domain" description="PKS/mFAS DH" evidence="12">
    <location>
        <begin position="1941"/>
        <end position="2227"/>
    </location>
</feature>
<evidence type="ECO:0000256" key="2">
    <source>
        <dbReference type="ARBA" id="ARBA00022450"/>
    </source>
</evidence>
<dbReference type="InterPro" id="IPR055123">
    <property type="entry name" value="SpnB-like_Rossmann"/>
</dbReference>
<dbReference type="FunFam" id="1.10.1200.10:FF:000007">
    <property type="entry name" value="Probable polyketide synthase pks17"/>
    <property type="match status" value="2"/>
</dbReference>
<dbReference type="PROSITE" id="PS52004">
    <property type="entry name" value="KS3_2"/>
    <property type="match status" value="3"/>
</dbReference>
<evidence type="ECO:0000256" key="4">
    <source>
        <dbReference type="ARBA" id="ARBA00022679"/>
    </source>
</evidence>
<dbReference type="InterPro" id="IPR009081">
    <property type="entry name" value="PP-bd_ACP"/>
</dbReference>
<dbReference type="Gene3D" id="1.10.1200.10">
    <property type="entry name" value="ACP-like"/>
    <property type="match status" value="3"/>
</dbReference>
<dbReference type="CDD" id="cd00833">
    <property type="entry name" value="PKS"/>
    <property type="match status" value="3"/>
</dbReference>
<dbReference type="InterPro" id="IPR014031">
    <property type="entry name" value="Ketoacyl_synth_C"/>
</dbReference>
<dbReference type="Gene3D" id="3.40.366.10">
    <property type="entry name" value="Malonyl-Coenzyme A Acyl Carrier Protein, domain 2"/>
    <property type="match status" value="3"/>
</dbReference>
<dbReference type="GO" id="GO:0006633">
    <property type="term" value="P:fatty acid biosynthetic process"/>
    <property type="evidence" value="ECO:0007669"/>
    <property type="project" value="InterPro"/>
</dbReference>
<feature type="domain" description="Ketosynthase family 3 (KS3)" evidence="11">
    <location>
        <begin position="2788"/>
        <end position="3214"/>
    </location>
</feature>
<dbReference type="InterPro" id="IPR050091">
    <property type="entry name" value="PKS_NRPS_Biosynth_Enz"/>
</dbReference>
<feature type="region of interest" description="C-terminal hotdog fold" evidence="8">
    <location>
        <begin position="2087"/>
        <end position="2227"/>
    </location>
</feature>
<dbReference type="InterPro" id="IPR036291">
    <property type="entry name" value="NAD(P)-bd_dom_sf"/>
</dbReference>
<feature type="active site" description="Proton acceptor; for dehydratase activity" evidence="8">
    <location>
        <position position="1973"/>
    </location>
</feature>
<proteinExistence type="predicted"/>
<dbReference type="InterPro" id="IPR020806">
    <property type="entry name" value="PKS_PP-bd"/>
</dbReference>
<keyword evidence="6" id="KW-0511">Multifunctional enzyme</keyword>
<dbReference type="PROSITE" id="PS00606">
    <property type="entry name" value="KS3_1"/>
    <property type="match status" value="2"/>
</dbReference>
<dbReference type="PROSITE" id="PS50075">
    <property type="entry name" value="CARRIER"/>
    <property type="match status" value="3"/>
</dbReference>
<feature type="active site" description="Proton acceptor; for dehydratase activity" evidence="8">
    <location>
        <position position="3721"/>
    </location>
</feature>
<evidence type="ECO:0000259" key="11">
    <source>
        <dbReference type="PROSITE" id="PS52004"/>
    </source>
</evidence>
<evidence type="ECO:0000256" key="6">
    <source>
        <dbReference type="ARBA" id="ARBA00023268"/>
    </source>
</evidence>
<dbReference type="GO" id="GO:0033068">
    <property type="term" value="P:macrolide biosynthetic process"/>
    <property type="evidence" value="ECO:0007669"/>
    <property type="project" value="UniProtKB-ARBA"/>
</dbReference>
<dbReference type="InterPro" id="IPR016036">
    <property type="entry name" value="Malonyl_transacylase_ACP-bd"/>
</dbReference>
<feature type="region of interest" description="C-terminal hotdog fold" evidence="8">
    <location>
        <begin position="3831"/>
        <end position="3975"/>
    </location>
</feature>
<dbReference type="Pfam" id="PF16197">
    <property type="entry name" value="KAsynt_C_assoc"/>
    <property type="match status" value="3"/>
</dbReference>
<keyword evidence="7" id="KW-0012">Acyltransferase</keyword>
<keyword evidence="2" id="KW-0596">Phosphopantetheine</keyword>
<dbReference type="Pfam" id="PF14765">
    <property type="entry name" value="PS-DH"/>
    <property type="match status" value="2"/>
</dbReference>
<evidence type="ECO:0000256" key="1">
    <source>
        <dbReference type="ARBA" id="ARBA00004792"/>
    </source>
</evidence>
<dbReference type="Pfam" id="PF21089">
    <property type="entry name" value="PKS_DH_N"/>
    <property type="match status" value="2"/>
</dbReference>
<dbReference type="Gene3D" id="3.40.50.720">
    <property type="entry name" value="NAD(P)-binding Rossmann-like Domain"/>
    <property type="match status" value="2"/>
</dbReference>
<dbReference type="FunFam" id="3.40.47.10:FF:000019">
    <property type="entry name" value="Polyketide synthase type I"/>
    <property type="match status" value="3"/>
</dbReference>
<dbReference type="SUPFAM" id="SSF51735">
    <property type="entry name" value="NAD(P)-binding Rossmann-fold domains"/>
    <property type="match status" value="4"/>
</dbReference>
<evidence type="ECO:0000256" key="3">
    <source>
        <dbReference type="ARBA" id="ARBA00022553"/>
    </source>
</evidence>
<feature type="domain" description="Ketosynthase family 3 (KS3)" evidence="11">
    <location>
        <begin position="1038"/>
        <end position="1463"/>
    </location>
</feature>
<dbReference type="Proteomes" id="UP000509345">
    <property type="component" value="Chromosome"/>
</dbReference>
<evidence type="ECO:0000313" key="13">
    <source>
        <dbReference type="EMBL" id="QKW45017.1"/>
    </source>
</evidence>
<organism evidence="13 14">
    <name type="scientific">Streptomyces microflavus</name>
    <name type="common">Streptomyces lipmanii</name>
    <dbReference type="NCBI Taxonomy" id="1919"/>
    <lineage>
        <taxon>Bacteria</taxon>
        <taxon>Bacillati</taxon>
        <taxon>Actinomycetota</taxon>
        <taxon>Actinomycetes</taxon>
        <taxon>Kitasatosporales</taxon>
        <taxon>Streptomycetaceae</taxon>
        <taxon>Streptomyces</taxon>
    </lineage>
</organism>
<reference evidence="13 14" key="1">
    <citation type="submission" date="2020-06" db="EMBL/GenBank/DDBJ databases">
        <title>Genome mining for natural products.</title>
        <authorList>
            <person name="Zhang B."/>
            <person name="Shi J."/>
            <person name="Ge H."/>
        </authorList>
    </citation>
    <scope>NUCLEOTIDE SEQUENCE [LARGE SCALE GENOMIC DNA]</scope>
    <source>
        <strain evidence="13 14">NA06532</strain>
    </source>
</reference>
<dbReference type="InterPro" id="IPR049900">
    <property type="entry name" value="PKS_mFAS_DH"/>
</dbReference>
<dbReference type="GeneID" id="87633961"/>
<dbReference type="InterPro" id="IPR036736">
    <property type="entry name" value="ACP-like_sf"/>
</dbReference>
<dbReference type="InterPro" id="IPR057326">
    <property type="entry name" value="KR_dom"/>
</dbReference>
<dbReference type="FunFam" id="3.40.366.10:FF:000002">
    <property type="entry name" value="Probable polyketide synthase 2"/>
    <property type="match status" value="3"/>
</dbReference>
<protein>
    <submittedName>
        <fullName evidence="13">SDR family NAD(P)-dependent oxidoreductase</fullName>
    </submittedName>
</protein>
<dbReference type="InterPro" id="IPR032821">
    <property type="entry name" value="PKS_assoc"/>
</dbReference>
<evidence type="ECO:0000259" key="10">
    <source>
        <dbReference type="PROSITE" id="PS50075"/>
    </source>
</evidence>
<dbReference type="InterPro" id="IPR020807">
    <property type="entry name" value="PKS_DH"/>
</dbReference>
<dbReference type="Pfam" id="PF00550">
    <property type="entry name" value="PP-binding"/>
    <property type="match status" value="3"/>
</dbReference>
<dbReference type="InterPro" id="IPR049551">
    <property type="entry name" value="PKS_DH_C"/>
</dbReference>
<dbReference type="InterPro" id="IPR014030">
    <property type="entry name" value="Ketoacyl_synth_N"/>
</dbReference>
<feature type="active site" description="Proton donor; for dehydratase activity" evidence="8">
    <location>
        <position position="2148"/>
    </location>
</feature>
<evidence type="ECO:0000256" key="5">
    <source>
        <dbReference type="ARBA" id="ARBA00023194"/>
    </source>
</evidence>
<dbReference type="SUPFAM" id="SSF52151">
    <property type="entry name" value="FabD/lysophospholipase-like"/>
    <property type="match status" value="3"/>
</dbReference>
<dbReference type="SMART" id="SM00825">
    <property type="entry name" value="PKS_KS"/>
    <property type="match status" value="3"/>
</dbReference>
<dbReference type="InterPro" id="IPR049552">
    <property type="entry name" value="PKS_DH_N"/>
</dbReference>
<feature type="domain" description="Ketosynthase family 3 (KS3)" evidence="11">
    <location>
        <begin position="17"/>
        <end position="440"/>
    </location>
</feature>
<dbReference type="PROSITE" id="PS00012">
    <property type="entry name" value="PHOSPHOPANTETHEINE"/>
    <property type="match status" value="3"/>
</dbReference>
<dbReference type="SMART" id="SM00827">
    <property type="entry name" value="PKS_AT"/>
    <property type="match status" value="3"/>
</dbReference>
<dbReference type="PROSITE" id="PS52019">
    <property type="entry name" value="PKS_MFAS_DH"/>
    <property type="match status" value="2"/>
</dbReference>
<feature type="domain" description="PKS/mFAS DH" evidence="12">
    <location>
        <begin position="3689"/>
        <end position="3975"/>
    </location>
</feature>
<dbReference type="InterPro" id="IPR018201">
    <property type="entry name" value="Ketoacyl_synth_AS"/>
</dbReference>
<feature type="compositionally biased region" description="Low complexity" evidence="9">
    <location>
        <begin position="455"/>
        <end position="468"/>
    </location>
</feature>
<dbReference type="InterPro" id="IPR016035">
    <property type="entry name" value="Acyl_Trfase/lysoPLipase"/>
</dbReference>
<name>A0A7H8MSA5_STRMI</name>
<evidence type="ECO:0000256" key="8">
    <source>
        <dbReference type="PROSITE-ProRule" id="PRU01363"/>
    </source>
</evidence>
<dbReference type="InterPro" id="IPR042104">
    <property type="entry name" value="PKS_dehydratase_sf"/>
</dbReference>
<dbReference type="Pfam" id="PF00698">
    <property type="entry name" value="Acyl_transf_1"/>
    <property type="match status" value="3"/>
</dbReference>
<dbReference type="SMART" id="SM00826">
    <property type="entry name" value="PKS_DH"/>
    <property type="match status" value="2"/>
</dbReference>
<feature type="region of interest" description="Disordered" evidence="9">
    <location>
        <begin position="436"/>
        <end position="468"/>
    </location>
</feature>
<dbReference type="InterPro" id="IPR006162">
    <property type="entry name" value="Ppantetheine_attach_site"/>
</dbReference>
<dbReference type="EMBL" id="CP054926">
    <property type="protein sequence ID" value="QKW45017.1"/>
    <property type="molecule type" value="Genomic_DNA"/>
</dbReference>
<sequence length="4629" mass="478198">MTNQSHFPRATERGGHEGPIAVVGVSCRLPGAAGPAAFWELLSTGSDAITGVPEGRWRAASGAEAPEGTEPGMRRGGFLDSVDTFDAAFFGISPREAVAMDPQQRLVLELAWEALEDAAVRPAALRGSRTAVFVGTLRDDYAALLYQYGDRAITQHSMAGTNRGVIANRVSYHLGLHGPSLTVDSAQSSSLVAVHLACESLRAGECDTAIAAGVNLNILAEGAVTEERFGGLSPDGTTYAFDARANGFVRGEGGAVVVLKPLARAVADGDRIYGVVRGSAVNNDGATPGLTVPGQSSQERVLREAYAKAGVDPAAVQYVELHGTGTPVGDPVEAAALGAVLGAGRPARAPLRVGSAKTNVGHLEGAAGIVGLLKALLALRHRRLPASLNFASPGPRIPLAELGLDVQRELTEWPAPERELVAGVSSFGMGGTNAHVVLSEGPAGPADGASDDPSSDAAGSLAGDAASDAADRAAGPVPLVLSGRSEQALRAQAGSLHGLLAREDAPDPADVGWSLATTRTVFEHRAVVLTGAGDGAGAVSAPAALAALAEGTASADVVTGAPAPGRLAFVFTGQGAQRTGMSLELYEAHPAFAAAFDAVCAELDPLLDRPLREVIASGDGLDETGFTQPALFAVEVALYRLVESWGVVPELVAGHSIGEIAAAHVAGVLDLGDAARLVAARGRLLQQLPPGGAMVAVEATEAEVAAELREVIASLPAHDGLVGIGAVNGPRSVVVSGAEEAVLAVAGRLREQGRRTKRLPVSHAFHSPLMEPALDAFRAVVDGLTLRAPGIDAVSSVTGEAVTGAWSEPGYWVDQIRRPVRFLDTVRALEDAGATTLFELGPDGVCSAMADDCVRDAGAVVAVPALRRGRPEPRTLLAALATVFARGADVDWAAVQEGRGGRRVELPTYAFQRERYWISGTARTAEPESVPEPVAPQRSGAGTGADVGTLVGRLAAAVLEYPPGRPVPPHTPFKELGFDSLMSVELRGRLSEATGLRLPTGLLFDHPTPAALTAHLEAALTGTDPTAEAAPAAADGSDEPIAIIGMACRYPGGVTSPEDLWRLVADGTDAVSGFPTDRGWDSDLYDSDPGRSGHSTVREGGFLADAARFDNAFFGISPREALAMDPQQRLLLETAWEAVERAGLDADELRGSRTGVFVGATTLDYGPRMQDAPDSVEGHLLTGTTPSVMSGRIAYQLGLVGPAVTVDTACSSSLTALHLAVRSLRSGESSFAIAGGATVMSSPGMFVEFSRQRGLAGDGRSKSFAASADGTSWAEGVGLLVVERLSDARRNGHRVLAVVRGTAINQDGASNGLTAPNGPAQQQVIRRALADAGLATADVDAVEAHGTGTKLGDPIEAEALLATYGQHRGKRAPVLLGSLKSNIGHAQAAAGVGGVIKMVQAMRHGVLPRTLHVDEPTPMADWGSGAVELLTERTDWPVTGRPRRAAVSSFGISGTNAHVVLEQAAEEDAAAVADVPDPWPLAAPAPWPLSAHDGPALREQAARISEFVGAGTSRPADIGFSLATTRTALPHRAAVVAATREELLAGLGAIAEGREDGAVVTGSAAHAGRTAFLFTGQGAQRAGMGRELYAAHPVFAQALDEICAALDAHLELPLRDVMFADEEESTASGADLSPLHRTAYTQPALFAIEVALFRLAGHHGMAPDLLAGHSIGELAAAHCAGVLSLADAARLVAARGRLMESARAGGAMIALEAQESELNDLLAEFDGRLSVAAVNGPASVVVSGDQDAAEAVAERIRALGRRTRRLQVSHAFHSPHMDDVLAEFRAVAAGLTFHEPTVPLVSTVTGRLATAAELTSPDYWTGQIRRAVRFLDAVRELEAHGATVFVELGPDAVLAPLTRSGVTGEAAATVALLRAGRPEAATLALGLAAARAHGAPLDGASFFPGGRPTDLPTYPFQREHYWLAPQSPGDARSLGLAPAEHPLLSTAVDLAGREDLVLSGVLSIATHPWLADHAVGGGVLVPATAFVELALAAGGRVGIDRVGDLTLEAPLPLPADAAVRVQVAVGPPAADGSRPFGVHARPGHAAADDEPWVRHVSGVLGGPGGSGDPGVSGNPGEELRQWPPVGAVAQPLEDVYDRLADLGYAYGPAFRGLTKLWRSGDDLFAEVRLPAEQHAHADRFGVHPALLDAVLHPLVLHAADAAGDGAVRLPFAWTGAQLYATGATELRVRIAPVGPDTFALTLADATGAAVAAVESLVLRAVPRSGLAGAAQGGGEHLYAVEWTALPASAPTGAASVLEVRDGVLPDPGALDGVAALVLRTPAPGGADDDPVRAAHRTAAHVLDVVQRFLADERYADVRLAVVTRSAVAVRDGEEITGLAGAPVWGLVRAVQAEHPGRLVLVDGDGSDDLSPLTAEEPQLALREGRLLAPRLVRATASAPADGPLTGQAELDPDGTVLITGGTGGLGALFARHLVTHHGVRHLLLASRSGERAAGVPALRSALEELGAEVTVAACDVADRDQVAALLGTVPADHPLTGVVHTAGLLDDATVEALTPERLAAVLRPKADAAWHLHDLTRGLDLSAFVLFSSVSGLTGTAGQANYAAANTFLDALAAHRHALGLAGTSLAWGLWDATHGMGSTLGEADLARWRRAGIRPLTPEQGLALFDRALLDGQPLRAPVAFDLAALRARTEPPAALLRGLVKAAPRRAAAQASGGDGGWAQLTAALPADERADAVLTLVRDTVAGVLGHADATALDPRRAFNETGFDSLAGVELRNRLNTATGIRLPATVVFDHPSPQALAEHLLTLVGPAPEVSAPAPVVRAADRDEPIAIVGMACRYPGGVASPDDLWRLVADEVDAISEFPVNRGWDLEKLYDPDPDRTGTSYVRHGGFLHEADRFDREFFGISPREATATDPQHRLLLETAWETMESAGVDPAALRGSRTGVFTGAMYDDYVSRLTSSPEEYEGFLLAGNLSSVVSGRLSYTYGFEGPAVTVDTACSSSLVALHLAANALRNGECDLALAGGVTVMAGPSVFVEFSRQRGLSADGRCRSFAADADGTGWSEGVGLLLVERLSDAQKNGHQVLAVLRGSAVNQDGASNGLTAPNGPSQERVIRQALADAGLAPADVDAVEAHGTGTKLGDPIEAQALLATYGQDRPAEQPLLLGSLKSNIGHAQAAAGVGGVIKMVQAMRHGTLPRTLHLDEPTPMVDWESGAVELLTERTQWPETGRPRRAAVSSFGISGTNAHVIIEQGPLPAPEPAASATDGPGAVPWLVSARGEDALRAQAGRLHARLAQQPGASVADIGLSLATTRAVHSHTAAVIGSGRDELMDALGALSRGEPSPAVVRGPGSGVHRGRTAFLLTGQGAQRLGMGRELYTVSPVFAAALDAVCEHLDRELVRPLKQVLFAPEGSADSALIDQTAFTQAALFAVETALFRLTEHHGVTPDFLLGHSIGEVTAAHLAGVLDLPDACVLVAERGRLMQAAREGGAMAAVEAAEDEVRATLAPYGDAVAVAGVNGPRSTVISGDAPAVDEVMALWRARGSRVKRLPVSHAFHSPHMEEILDEFRQVAEGLTFHAPRIPVVSNVTGVLGTAEDLASPEYWARHIREAVRFMDGVRHLAERGVTEWLELGPDGVLTALVRECLDEERTGALAPALRRGRPEDVVFASALAQLALRGAPVRWDAVFPGARRVDLPGYAFQHRRYWLDAPATVGDAAGFGLAAAGHPLLGASVALADRDEHVLTGRLSRHSHPWLAGHAVAGTVLVPATGLLELALRAAEQAGASGVEELTLAAPLVLAEHGGVQLQVSVSAPEADGGRAVRVHSRPDGGTDDEPWTLHAHGRLTASEGDGGGGAGGDDLTAWPPAGATERDLSGAYDRLAAVDYDYGTAFQNLRRLWTGPAGELYAEVALGDELRGGATRFTVHPALLDAALHPLLPGVAAEDGRPWLPFSWSGVTVHATGPASLRVRLTPAPEGDADSPVYALTVADGTGAPVASVDALTLRPLSADAVRAAGGGTADGLLRVEWSALSGAGAPVAGSDASAWAVIGSADPLRGIGGTAYPALGDLAAALDAGGALPPVVVLPLHAASAPAEGAAVPEAARAALHRVLAVVQEWVADDRFAGSRLAVVTRGAVATAAGQETDLAHAPVWGLLRSAQTESPDRIVLIDLDRDDRDGKDSDKADEARHLARALDSGEPQLALREGELLVPRLARTAPPQDAGAAPGWGDGTVLVTGATGALGAVLARHLVRQHGVRHLLLVSRRGANAPGSAELSAELAGSGAEVTVAACDVADRDQVAALLGTVPAEHPLTGVVHTAGVLDDTTVSSLTPERLDAVLRPKTDAAWHLHELTRDLDLSAFVLYSSVAGLLGTAGQANYAAGNTFLDALAAHRRALGLPGTSLAWGLWAEASALSGHLSDADLRRLARSGLRPLSTDDAMELFDAAPGTGEALLAVTRLDSAALRASGEAPPALLRGLVRTAPKRAASLSAGAGSGPGLAERLAAARPADQDVMLTDLVRGRVAAVLGHPDPTEIAPGRALQELGFDSLTAVELRNQLAAETGLRLPTTIAFDQPTPGALATYLRERLAVDEMTADEPLLAELARLRPAVEAAAGDADAHGRIVTRLRELLDAADAVGRPAPAEDDTTRDLDAATDEELFALLDERE</sequence>
<dbReference type="InterPro" id="IPR016039">
    <property type="entry name" value="Thiolase-like"/>
</dbReference>
<dbReference type="InterPro" id="IPR020841">
    <property type="entry name" value="PKS_Beta-ketoAc_synthase_dom"/>
</dbReference>
<dbReference type="SMART" id="SM00823">
    <property type="entry name" value="PKS_PP"/>
    <property type="match status" value="3"/>
</dbReference>
<feature type="compositionally biased region" description="Low complexity" evidence="9">
    <location>
        <begin position="927"/>
        <end position="936"/>
    </location>
</feature>
<feature type="region of interest" description="Disordered" evidence="9">
    <location>
        <begin position="923"/>
        <end position="943"/>
    </location>
</feature>
<dbReference type="GO" id="GO:0031177">
    <property type="term" value="F:phosphopantetheine binding"/>
    <property type="evidence" value="ECO:0007669"/>
    <property type="project" value="InterPro"/>
</dbReference>
<feature type="region of interest" description="N-terminal hotdog fold" evidence="8">
    <location>
        <begin position="3689"/>
        <end position="3814"/>
    </location>
</feature>